<dbReference type="PROSITE" id="PS51053">
    <property type="entry name" value="SERTA"/>
    <property type="match status" value="1"/>
</dbReference>
<evidence type="ECO:0000313" key="4">
    <source>
        <dbReference type="WBParaSite" id="PgB08_g029_t02"/>
    </source>
</evidence>
<protein>
    <submittedName>
        <fullName evidence="4">SERTA domain-containing protein</fullName>
    </submittedName>
</protein>
<reference evidence="4" key="1">
    <citation type="submission" date="2022-11" db="UniProtKB">
        <authorList>
            <consortium name="WormBaseParasite"/>
        </authorList>
    </citation>
    <scope>IDENTIFICATION</scope>
</reference>
<feature type="compositionally biased region" description="Low complexity" evidence="1">
    <location>
        <begin position="79"/>
        <end position="94"/>
    </location>
</feature>
<accession>A0A914ZSC1</accession>
<dbReference type="WBParaSite" id="PgB08_g029_t02">
    <property type="protein sequence ID" value="PgB08_g029_t02"/>
    <property type="gene ID" value="PgB08_g029"/>
</dbReference>
<feature type="compositionally biased region" description="Polar residues" evidence="1">
    <location>
        <begin position="18"/>
        <end position="27"/>
    </location>
</feature>
<feature type="region of interest" description="Disordered" evidence="1">
    <location>
        <begin position="68"/>
        <end position="94"/>
    </location>
</feature>
<dbReference type="Proteomes" id="UP000887569">
    <property type="component" value="Unplaced"/>
</dbReference>
<dbReference type="AlphaFoldDB" id="A0A914ZSC1"/>
<evidence type="ECO:0000256" key="1">
    <source>
        <dbReference type="SAM" id="MobiDB-lite"/>
    </source>
</evidence>
<dbReference type="InterPro" id="IPR009263">
    <property type="entry name" value="SERTA_dom"/>
</dbReference>
<evidence type="ECO:0000259" key="2">
    <source>
        <dbReference type="PROSITE" id="PS51053"/>
    </source>
</evidence>
<feature type="compositionally biased region" description="Acidic residues" evidence="1">
    <location>
        <begin position="68"/>
        <end position="78"/>
    </location>
</feature>
<feature type="domain" description="SERTA" evidence="2">
    <location>
        <begin position="106"/>
        <end position="154"/>
    </location>
</feature>
<name>A0A914ZSC1_PARUN</name>
<sequence length="318" mass="35358">MVLLLSSFPSSCSSSQSQTRPQDTASVFSPLPSSESLFAAPVVPTLNDLSQYPYHSLPIQFRLDELGTEMESEDDDCSESSSVSSDGASSFDSSSVCSLANELDSLNERRREMLQLSIAKIHSMNASNINVSLRKSLLIYNTMKSLQRDLEESGEDVFGSLIEGNEVSTDEDSMNEENGQRPQDEWEYEGIDQNIFPTREQRKNYSWAWSDDNLSLDSRINVIQDLEMCGDILTNNNNSGNNNTSMRSTDSTTAGMNSLWSGNSNASPYIDDYLGMWGACENDDYNPLNNCNLTQSEILRMFGPPTHHILNNQLVSQA</sequence>
<evidence type="ECO:0000313" key="3">
    <source>
        <dbReference type="Proteomes" id="UP000887569"/>
    </source>
</evidence>
<proteinExistence type="predicted"/>
<feature type="compositionally biased region" description="Low complexity" evidence="1">
    <location>
        <begin position="1"/>
        <end position="17"/>
    </location>
</feature>
<organism evidence="3 4">
    <name type="scientific">Parascaris univalens</name>
    <name type="common">Nematode worm</name>
    <dbReference type="NCBI Taxonomy" id="6257"/>
    <lineage>
        <taxon>Eukaryota</taxon>
        <taxon>Metazoa</taxon>
        <taxon>Ecdysozoa</taxon>
        <taxon>Nematoda</taxon>
        <taxon>Chromadorea</taxon>
        <taxon>Rhabditida</taxon>
        <taxon>Spirurina</taxon>
        <taxon>Ascaridomorpha</taxon>
        <taxon>Ascaridoidea</taxon>
        <taxon>Ascarididae</taxon>
        <taxon>Parascaris</taxon>
    </lineage>
</organism>
<keyword evidence="3" id="KW-1185">Reference proteome</keyword>
<feature type="region of interest" description="Disordered" evidence="1">
    <location>
        <begin position="1"/>
        <end position="27"/>
    </location>
</feature>